<feature type="compositionally biased region" description="Low complexity" evidence="1">
    <location>
        <begin position="93"/>
        <end position="113"/>
    </location>
</feature>
<comment type="caution">
    <text evidence="2">The sequence shown here is derived from an EMBL/GenBank/DDBJ whole genome shotgun (WGS) entry which is preliminary data.</text>
</comment>
<feature type="region of interest" description="Disordered" evidence="1">
    <location>
        <begin position="74"/>
        <end position="113"/>
    </location>
</feature>
<keyword evidence="3" id="KW-1185">Reference proteome</keyword>
<sequence length="153" mass="16771">MRVSTFDGRGEPQRDGEVVNEAWQVVHVRSRPLYTHVADAFSTSTASASGPTYLLLNAALPLLVSDAALFPILRQEQRQPPTGSRRRPPPTTPFSSSSSSTPSPSSPASTSSTFRINGGATGFSLVNIDEIELYKSLLSKADEEENKWWWRCC</sequence>
<reference evidence="2" key="1">
    <citation type="journal article" date="2023" name="Nat. Commun.">
        <title>Diploid and tetraploid genomes of Acorus and the evolution of monocots.</title>
        <authorList>
            <person name="Ma L."/>
            <person name="Liu K.W."/>
            <person name="Li Z."/>
            <person name="Hsiao Y.Y."/>
            <person name="Qi Y."/>
            <person name="Fu T."/>
            <person name="Tang G.D."/>
            <person name="Zhang D."/>
            <person name="Sun W.H."/>
            <person name="Liu D.K."/>
            <person name="Li Y."/>
            <person name="Chen G.Z."/>
            <person name="Liu X.D."/>
            <person name="Liao X.Y."/>
            <person name="Jiang Y.T."/>
            <person name="Yu X."/>
            <person name="Hao Y."/>
            <person name="Huang J."/>
            <person name="Zhao X.W."/>
            <person name="Ke S."/>
            <person name="Chen Y.Y."/>
            <person name="Wu W.L."/>
            <person name="Hsu J.L."/>
            <person name="Lin Y.F."/>
            <person name="Huang M.D."/>
            <person name="Li C.Y."/>
            <person name="Huang L."/>
            <person name="Wang Z.W."/>
            <person name="Zhao X."/>
            <person name="Zhong W.Y."/>
            <person name="Peng D.H."/>
            <person name="Ahmad S."/>
            <person name="Lan S."/>
            <person name="Zhang J.S."/>
            <person name="Tsai W.C."/>
            <person name="Van de Peer Y."/>
            <person name="Liu Z.J."/>
        </authorList>
    </citation>
    <scope>NUCLEOTIDE SEQUENCE</scope>
    <source>
        <strain evidence="2">SCP</strain>
    </source>
</reference>
<evidence type="ECO:0000313" key="2">
    <source>
        <dbReference type="EMBL" id="KAK1276024.1"/>
    </source>
</evidence>
<gene>
    <name evidence="2" type="ORF">QJS04_geneDACA011689</name>
</gene>
<proteinExistence type="predicted"/>
<protein>
    <submittedName>
        <fullName evidence="2">Uncharacterized protein</fullName>
    </submittedName>
</protein>
<evidence type="ECO:0000313" key="3">
    <source>
        <dbReference type="Proteomes" id="UP001179952"/>
    </source>
</evidence>
<dbReference type="AlphaFoldDB" id="A0AAV9BID6"/>
<dbReference type="EMBL" id="JAUJYN010000003">
    <property type="protein sequence ID" value="KAK1276024.1"/>
    <property type="molecule type" value="Genomic_DNA"/>
</dbReference>
<dbReference type="Proteomes" id="UP001179952">
    <property type="component" value="Unassembled WGS sequence"/>
</dbReference>
<accession>A0AAV9BID6</accession>
<reference evidence="2" key="2">
    <citation type="submission" date="2023-06" db="EMBL/GenBank/DDBJ databases">
        <authorList>
            <person name="Ma L."/>
            <person name="Liu K.-W."/>
            <person name="Li Z."/>
            <person name="Hsiao Y.-Y."/>
            <person name="Qi Y."/>
            <person name="Fu T."/>
            <person name="Tang G."/>
            <person name="Zhang D."/>
            <person name="Sun W.-H."/>
            <person name="Liu D.-K."/>
            <person name="Li Y."/>
            <person name="Chen G.-Z."/>
            <person name="Liu X.-D."/>
            <person name="Liao X.-Y."/>
            <person name="Jiang Y.-T."/>
            <person name="Yu X."/>
            <person name="Hao Y."/>
            <person name="Huang J."/>
            <person name="Zhao X.-W."/>
            <person name="Ke S."/>
            <person name="Chen Y.-Y."/>
            <person name="Wu W.-L."/>
            <person name="Hsu J.-L."/>
            <person name="Lin Y.-F."/>
            <person name="Huang M.-D."/>
            <person name="Li C.-Y."/>
            <person name="Huang L."/>
            <person name="Wang Z.-W."/>
            <person name="Zhao X."/>
            <person name="Zhong W.-Y."/>
            <person name="Peng D.-H."/>
            <person name="Ahmad S."/>
            <person name="Lan S."/>
            <person name="Zhang J.-S."/>
            <person name="Tsai W.-C."/>
            <person name="Van De Peer Y."/>
            <person name="Liu Z.-J."/>
        </authorList>
    </citation>
    <scope>NUCLEOTIDE SEQUENCE</scope>
    <source>
        <strain evidence="2">SCP</strain>
        <tissue evidence="2">Leaves</tissue>
    </source>
</reference>
<evidence type="ECO:0000256" key="1">
    <source>
        <dbReference type="SAM" id="MobiDB-lite"/>
    </source>
</evidence>
<name>A0AAV9BID6_ACOGR</name>
<organism evidence="2 3">
    <name type="scientific">Acorus gramineus</name>
    <name type="common">Dwarf sweet flag</name>
    <dbReference type="NCBI Taxonomy" id="55184"/>
    <lineage>
        <taxon>Eukaryota</taxon>
        <taxon>Viridiplantae</taxon>
        <taxon>Streptophyta</taxon>
        <taxon>Embryophyta</taxon>
        <taxon>Tracheophyta</taxon>
        <taxon>Spermatophyta</taxon>
        <taxon>Magnoliopsida</taxon>
        <taxon>Liliopsida</taxon>
        <taxon>Acoraceae</taxon>
        <taxon>Acorus</taxon>
    </lineage>
</organism>